<evidence type="ECO:0000313" key="1">
    <source>
        <dbReference type="EMBL" id="GAA2116304.1"/>
    </source>
</evidence>
<dbReference type="EMBL" id="BAAANS010000054">
    <property type="protein sequence ID" value="GAA2116304.1"/>
    <property type="molecule type" value="Genomic_DNA"/>
</dbReference>
<accession>A0ABP5JFD5</accession>
<dbReference type="SUPFAM" id="SSF46894">
    <property type="entry name" value="C-terminal effector domain of the bipartite response regulators"/>
    <property type="match status" value="1"/>
</dbReference>
<reference evidence="2" key="1">
    <citation type="journal article" date="2019" name="Int. J. Syst. Evol. Microbiol.">
        <title>The Global Catalogue of Microorganisms (GCM) 10K type strain sequencing project: providing services to taxonomists for standard genome sequencing and annotation.</title>
        <authorList>
            <consortium name="The Broad Institute Genomics Platform"/>
            <consortium name="The Broad Institute Genome Sequencing Center for Infectious Disease"/>
            <person name="Wu L."/>
            <person name="Ma J."/>
        </authorList>
    </citation>
    <scope>NUCLEOTIDE SEQUENCE [LARGE SCALE GENOMIC DNA]</scope>
    <source>
        <strain evidence="2">JCM 14559</strain>
    </source>
</reference>
<evidence type="ECO:0000313" key="2">
    <source>
        <dbReference type="Proteomes" id="UP001500897"/>
    </source>
</evidence>
<evidence type="ECO:0008006" key="3">
    <source>
        <dbReference type="Google" id="ProtNLM"/>
    </source>
</evidence>
<proteinExistence type="predicted"/>
<dbReference type="InterPro" id="IPR016032">
    <property type="entry name" value="Sig_transdc_resp-reg_C-effctor"/>
</dbReference>
<dbReference type="Proteomes" id="UP001500897">
    <property type="component" value="Unassembled WGS sequence"/>
</dbReference>
<gene>
    <name evidence="1" type="ORF">GCM10009759_61780</name>
</gene>
<keyword evidence="2" id="KW-1185">Reference proteome</keyword>
<comment type="caution">
    <text evidence="1">The sequence shown here is derived from an EMBL/GenBank/DDBJ whole genome shotgun (WGS) entry which is preliminary data.</text>
</comment>
<dbReference type="Gene3D" id="1.10.10.10">
    <property type="entry name" value="Winged helix-like DNA-binding domain superfamily/Winged helix DNA-binding domain"/>
    <property type="match status" value="1"/>
</dbReference>
<organism evidence="1 2">
    <name type="scientific">Kitasatospora saccharophila</name>
    <dbReference type="NCBI Taxonomy" id="407973"/>
    <lineage>
        <taxon>Bacteria</taxon>
        <taxon>Bacillati</taxon>
        <taxon>Actinomycetota</taxon>
        <taxon>Actinomycetes</taxon>
        <taxon>Kitasatosporales</taxon>
        <taxon>Streptomycetaceae</taxon>
        <taxon>Kitasatospora</taxon>
    </lineage>
</organism>
<name>A0ABP5JFD5_9ACTN</name>
<dbReference type="InterPro" id="IPR036388">
    <property type="entry name" value="WH-like_DNA-bd_sf"/>
</dbReference>
<sequence length="251" mass="27067">MSTSYARAAQGPRLHRLEALRHHADQLAELAARLHDLVPVDEPAPPGPDQVQALAARLLHRASHTTVTVRAFNSTLSAPLPLARLHARLPPHRADVRLLFPSGLLGDEDAVAGLRDLAARGAQVRLSPSALPTMTVYDSSAAVVAGGEGLTVVLDPGQVRALRLLHTAVWNQAADLAVLARARVDWDEEDTMARTLRTLGQGYTDARAARELGMSVRTYRRYVAELMNRLQAASRFQAGVRASQSGLVEPA</sequence>
<protein>
    <recommendedName>
        <fullName evidence="3">HTH luxR-type domain-containing protein</fullName>
    </recommendedName>
</protein>
<dbReference type="RefSeq" id="WP_344556907.1">
    <property type="nucleotide sequence ID" value="NZ_BAAANS010000054.1"/>
</dbReference>